<dbReference type="OrthoDB" id="601499at2"/>
<gene>
    <name evidence="1" type="ORF">BM536_030570</name>
</gene>
<dbReference type="AlphaFoldDB" id="A0A1V6MJ55"/>
<protein>
    <recommendedName>
        <fullName evidence="3">Excalibur calcium-binding domain-containing protein</fullName>
    </recommendedName>
</protein>
<name>A0A1V6MJ55_9ACTN</name>
<evidence type="ECO:0008006" key="3">
    <source>
        <dbReference type="Google" id="ProtNLM"/>
    </source>
</evidence>
<reference evidence="1 2" key="2">
    <citation type="submission" date="2017-02" db="EMBL/GenBank/DDBJ databases">
        <title>Draft genome sequence of Streptomyces phaeoluteigriseus type strain DSM41896.</title>
        <authorList>
            <person name="Salih T.S."/>
            <person name="Algora Gallardo L."/>
            <person name="Melo Santos T."/>
            <person name="Filgueira Martinez S."/>
            <person name="Herron P.R."/>
        </authorList>
    </citation>
    <scope>NUCLEOTIDE SEQUENCE [LARGE SCALE GENOMIC DNA]</scope>
    <source>
        <strain evidence="1 2">DSM 41896</strain>
    </source>
</reference>
<proteinExistence type="predicted"/>
<organism evidence="1 2">
    <name type="scientific">Streptomyces phaeoluteigriseus</name>
    <dbReference type="NCBI Taxonomy" id="114686"/>
    <lineage>
        <taxon>Bacteria</taxon>
        <taxon>Bacillati</taxon>
        <taxon>Actinomycetota</taxon>
        <taxon>Actinomycetes</taxon>
        <taxon>Kitasatosporales</taxon>
        <taxon>Streptomycetaceae</taxon>
        <taxon>Streptomyces</taxon>
        <taxon>Streptomyces aurantiacus group</taxon>
    </lineage>
</organism>
<sequence length="75" mass="8173">MPAGFDGCDHSYGTISQCVPWTFPKKLNTVAERCDWLAENGYGTALKVSGRDRHGLDRVKDGIACGKGDVTKKRS</sequence>
<dbReference type="STRING" id="114686.BM536_030570"/>
<accession>A0A1V6MJ55</accession>
<evidence type="ECO:0000313" key="2">
    <source>
        <dbReference type="Proteomes" id="UP000184286"/>
    </source>
</evidence>
<dbReference type="EMBL" id="MPOH02000019">
    <property type="protein sequence ID" value="OQD52520.1"/>
    <property type="molecule type" value="Genomic_DNA"/>
</dbReference>
<dbReference type="Proteomes" id="UP000184286">
    <property type="component" value="Unassembled WGS sequence"/>
</dbReference>
<reference evidence="2" key="1">
    <citation type="submission" date="2016-11" db="EMBL/GenBank/DDBJ databases">
        <authorList>
            <person name="Schniete J.K."/>
            <person name="Salih T."/>
            <person name="Algora Gallardo L."/>
            <person name="Martinez Fernandez S."/>
            <person name="Herron P.R."/>
        </authorList>
    </citation>
    <scope>NUCLEOTIDE SEQUENCE [LARGE SCALE GENOMIC DNA]</scope>
    <source>
        <strain evidence="2">DSM 41896</strain>
    </source>
</reference>
<dbReference type="RefSeq" id="WP_094103757.1">
    <property type="nucleotide sequence ID" value="NZ_MPOH02000019.1"/>
</dbReference>
<comment type="caution">
    <text evidence="1">The sequence shown here is derived from an EMBL/GenBank/DDBJ whole genome shotgun (WGS) entry which is preliminary data.</text>
</comment>
<evidence type="ECO:0000313" key="1">
    <source>
        <dbReference type="EMBL" id="OQD52520.1"/>
    </source>
</evidence>